<dbReference type="InterPro" id="IPR024079">
    <property type="entry name" value="MetalloPept_cat_dom_sf"/>
</dbReference>
<evidence type="ECO:0000259" key="5">
    <source>
        <dbReference type="Pfam" id="PF00413"/>
    </source>
</evidence>
<sequence>DSTECPKLSILGETEAKIYSRYGAASISIEVVETMKLRPFLPNGLLFRVALHEFGHAAGLEHNPAPNSLMNQGTSARTPDQYSDSEKASLRLLYGLPDVPLVAPARETRSLGSAAPITFTID</sequence>
<dbReference type="Pfam" id="PF00413">
    <property type="entry name" value="Peptidase_M10"/>
    <property type="match status" value="1"/>
</dbReference>
<dbReference type="GO" id="GO:0008270">
    <property type="term" value="F:zinc ion binding"/>
    <property type="evidence" value="ECO:0007669"/>
    <property type="project" value="InterPro"/>
</dbReference>
<organism evidence="6 7">
    <name type="scientific">Candidatus Tanganyikabacteria bacterium</name>
    <dbReference type="NCBI Taxonomy" id="2961651"/>
    <lineage>
        <taxon>Bacteria</taxon>
        <taxon>Bacillati</taxon>
        <taxon>Candidatus Sericytochromatia</taxon>
        <taxon>Candidatus Tanganyikabacteria</taxon>
    </lineage>
</organism>
<dbReference type="AlphaFoldDB" id="A0A937X6C7"/>
<keyword evidence="3" id="KW-0378">Hydrolase</keyword>
<keyword evidence="4" id="KW-0862">Zinc</keyword>
<protein>
    <submittedName>
        <fullName evidence="6">Matrixin family metalloprotease</fullName>
    </submittedName>
</protein>
<keyword evidence="2" id="KW-0479">Metal-binding</keyword>
<evidence type="ECO:0000313" key="7">
    <source>
        <dbReference type="Proteomes" id="UP000703893"/>
    </source>
</evidence>
<dbReference type="GO" id="GO:0031012">
    <property type="term" value="C:extracellular matrix"/>
    <property type="evidence" value="ECO:0007669"/>
    <property type="project" value="InterPro"/>
</dbReference>
<proteinExistence type="predicted"/>
<dbReference type="InterPro" id="IPR001818">
    <property type="entry name" value="Pept_M10_metallopeptidase"/>
</dbReference>
<gene>
    <name evidence="6" type="ORF">FJZ00_04620</name>
</gene>
<evidence type="ECO:0000256" key="3">
    <source>
        <dbReference type="ARBA" id="ARBA00022801"/>
    </source>
</evidence>
<feature type="domain" description="Peptidase M10 metallopeptidase" evidence="5">
    <location>
        <begin position="46"/>
        <end position="80"/>
    </location>
</feature>
<evidence type="ECO:0000313" key="6">
    <source>
        <dbReference type="EMBL" id="MBM3274411.1"/>
    </source>
</evidence>
<dbReference type="Proteomes" id="UP000703893">
    <property type="component" value="Unassembled WGS sequence"/>
</dbReference>
<dbReference type="Gene3D" id="3.40.390.10">
    <property type="entry name" value="Collagenase (Catalytic Domain)"/>
    <property type="match status" value="1"/>
</dbReference>
<keyword evidence="6" id="KW-0482">Metalloprotease</keyword>
<accession>A0A937X6C7</accession>
<dbReference type="SUPFAM" id="SSF55486">
    <property type="entry name" value="Metalloproteases ('zincins'), catalytic domain"/>
    <property type="match status" value="1"/>
</dbReference>
<feature type="non-terminal residue" evidence="6">
    <location>
        <position position="1"/>
    </location>
</feature>
<evidence type="ECO:0000256" key="1">
    <source>
        <dbReference type="ARBA" id="ARBA00022670"/>
    </source>
</evidence>
<dbReference type="InterPro" id="IPR021190">
    <property type="entry name" value="Pept_M10A"/>
</dbReference>
<dbReference type="EMBL" id="VGJX01000207">
    <property type="protein sequence ID" value="MBM3274411.1"/>
    <property type="molecule type" value="Genomic_DNA"/>
</dbReference>
<reference evidence="6 7" key="1">
    <citation type="submission" date="2019-03" db="EMBL/GenBank/DDBJ databases">
        <title>Lake Tanganyika Metagenome-Assembled Genomes (MAGs).</title>
        <authorList>
            <person name="Tran P."/>
        </authorList>
    </citation>
    <scope>NUCLEOTIDE SEQUENCE [LARGE SCALE GENOMIC DNA]</scope>
    <source>
        <strain evidence="6">K_DeepCast_65m_m2_236</strain>
    </source>
</reference>
<dbReference type="GO" id="GO:0006508">
    <property type="term" value="P:proteolysis"/>
    <property type="evidence" value="ECO:0007669"/>
    <property type="project" value="UniProtKB-KW"/>
</dbReference>
<evidence type="ECO:0000256" key="4">
    <source>
        <dbReference type="ARBA" id="ARBA00022833"/>
    </source>
</evidence>
<comment type="caution">
    <text evidence="6">The sequence shown here is derived from an EMBL/GenBank/DDBJ whole genome shotgun (WGS) entry which is preliminary data.</text>
</comment>
<evidence type="ECO:0000256" key="2">
    <source>
        <dbReference type="ARBA" id="ARBA00022723"/>
    </source>
</evidence>
<name>A0A937X6C7_9BACT</name>
<dbReference type="GO" id="GO:0004222">
    <property type="term" value="F:metalloendopeptidase activity"/>
    <property type="evidence" value="ECO:0007669"/>
    <property type="project" value="InterPro"/>
</dbReference>
<dbReference type="PRINTS" id="PR00138">
    <property type="entry name" value="MATRIXIN"/>
</dbReference>
<keyword evidence="1" id="KW-0645">Protease</keyword>